<evidence type="ECO:0000313" key="3">
    <source>
        <dbReference type="Proteomes" id="UP000218231"/>
    </source>
</evidence>
<name>A0A2A2M3Y5_9BILA</name>
<dbReference type="Proteomes" id="UP000218231">
    <property type="component" value="Unassembled WGS sequence"/>
</dbReference>
<sequence>MIERVELSRSCRRLDLFGAGQQQAGARFEAEPVERIAFECRGDARGQVVGDHEFRALECAGERAAQALLRDRFVQFGAGDADPRAAAGGLGTHVGQHLSVRRDRESHEVVADVAVLRQNAFADGVGHAATSARPTPSFPRRRESRRATANDEIARSASLDPRLGSHRSNTSMGALRGDDG</sequence>
<evidence type="ECO:0000256" key="1">
    <source>
        <dbReference type="SAM" id="MobiDB-lite"/>
    </source>
</evidence>
<evidence type="ECO:0000313" key="2">
    <source>
        <dbReference type="EMBL" id="PAV93139.1"/>
    </source>
</evidence>
<dbReference type="EMBL" id="LIAE01005688">
    <property type="protein sequence ID" value="PAV93139.1"/>
    <property type="molecule type" value="Genomic_DNA"/>
</dbReference>
<dbReference type="AlphaFoldDB" id="A0A2A2M3Y5"/>
<protein>
    <submittedName>
        <fullName evidence="2">Uncharacterized protein</fullName>
    </submittedName>
</protein>
<organism evidence="2 3">
    <name type="scientific">Diploscapter pachys</name>
    <dbReference type="NCBI Taxonomy" id="2018661"/>
    <lineage>
        <taxon>Eukaryota</taxon>
        <taxon>Metazoa</taxon>
        <taxon>Ecdysozoa</taxon>
        <taxon>Nematoda</taxon>
        <taxon>Chromadorea</taxon>
        <taxon>Rhabditida</taxon>
        <taxon>Rhabditina</taxon>
        <taxon>Rhabditomorpha</taxon>
        <taxon>Rhabditoidea</taxon>
        <taxon>Rhabditidae</taxon>
        <taxon>Diploscapter</taxon>
    </lineage>
</organism>
<reference evidence="2 3" key="1">
    <citation type="journal article" date="2017" name="Curr. Biol.">
        <title>Genome architecture and evolution of a unichromosomal asexual nematode.</title>
        <authorList>
            <person name="Fradin H."/>
            <person name="Zegar C."/>
            <person name="Gutwein M."/>
            <person name="Lucas J."/>
            <person name="Kovtun M."/>
            <person name="Corcoran D."/>
            <person name="Baugh L.R."/>
            <person name="Kiontke K."/>
            <person name="Gunsalus K."/>
            <person name="Fitch D.H."/>
            <person name="Piano F."/>
        </authorList>
    </citation>
    <scope>NUCLEOTIDE SEQUENCE [LARGE SCALE GENOMIC DNA]</scope>
    <source>
        <strain evidence="2">PF1309</strain>
    </source>
</reference>
<comment type="caution">
    <text evidence="2">The sequence shown here is derived from an EMBL/GenBank/DDBJ whole genome shotgun (WGS) entry which is preliminary data.</text>
</comment>
<proteinExistence type="predicted"/>
<gene>
    <name evidence="2" type="ORF">WR25_14183</name>
</gene>
<feature type="compositionally biased region" description="Basic and acidic residues" evidence="1">
    <location>
        <begin position="145"/>
        <end position="154"/>
    </location>
</feature>
<accession>A0A2A2M3Y5</accession>
<keyword evidence="3" id="KW-1185">Reference proteome</keyword>
<feature type="region of interest" description="Disordered" evidence="1">
    <location>
        <begin position="125"/>
        <end position="180"/>
    </location>
</feature>